<evidence type="ECO:0000256" key="8">
    <source>
        <dbReference type="ARBA" id="ARBA00022827"/>
    </source>
</evidence>
<evidence type="ECO:0000256" key="4">
    <source>
        <dbReference type="ARBA" id="ARBA00012607"/>
    </source>
</evidence>
<evidence type="ECO:0000256" key="17">
    <source>
        <dbReference type="PIRSR" id="PIRSR000350-4"/>
    </source>
</evidence>
<dbReference type="NCBIfam" id="NF004776">
    <property type="entry name" value="PRK06116.1"/>
    <property type="match status" value="1"/>
</dbReference>
<dbReference type="InterPro" id="IPR016156">
    <property type="entry name" value="FAD/NAD-linked_Rdtase_dimer_sf"/>
</dbReference>
<dbReference type="PANTHER" id="PTHR42737">
    <property type="entry name" value="GLUTATHIONE REDUCTASE"/>
    <property type="match status" value="1"/>
</dbReference>
<comment type="caution">
    <text evidence="21">The sequence shown here is derived from an EMBL/GenBank/DDBJ whole genome shotgun (WGS) entry which is preliminary data.</text>
</comment>
<dbReference type="SUPFAM" id="SSF55424">
    <property type="entry name" value="FAD/NAD-linked reductases, dimerisation (C-terminal) domain"/>
    <property type="match status" value="1"/>
</dbReference>
<comment type="subcellular location">
    <subcellularLocation>
        <location evidence="1">Cytoplasm</location>
    </subcellularLocation>
</comment>
<feature type="domain" description="FAD/NAD(P)-binding" evidence="20">
    <location>
        <begin position="6"/>
        <end position="318"/>
    </location>
</feature>
<feature type="binding site" evidence="16">
    <location>
        <position position="262"/>
    </location>
    <ligand>
        <name>NAD(+)</name>
        <dbReference type="ChEBI" id="CHEBI:57540"/>
    </ligand>
</feature>
<dbReference type="FunFam" id="3.50.50.60:FF:000030">
    <property type="entry name" value="Glutathione reductase"/>
    <property type="match status" value="1"/>
</dbReference>
<dbReference type="Pfam" id="PF02852">
    <property type="entry name" value="Pyr_redox_dim"/>
    <property type="match status" value="1"/>
</dbReference>
<dbReference type="GO" id="GO:0005829">
    <property type="term" value="C:cytosol"/>
    <property type="evidence" value="ECO:0007669"/>
    <property type="project" value="TreeGrafter"/>
</dbReference>
<dbReference type="GO" id="GO:0050660">
    <property type="term" value="F:flavin adenine dinucleotide binding"/>
    <property type="evidence" value="ECO:0007669"/>
    <property type="project" value="InterPro"/>
</dbReference>
<dbReference type="InterPro" id="IPR046952">
    <property type="entry name" value="GSHR/TRXR-like"/>
</dbReference>
<name>A0AAW5R4N1_ACIJU</name>
<dbReference type="PANTHER" id="PTHR42737:SF2">
    <property type="entry name" value="GLUTATHIONE REDUCTASE"/>
    <property type="match status" value="1"/>
</dbReference>
<dbReference type="InterPro" id="IPR012999">
    <property type="entry name" value="Pyr_OxRdtase_I_AS"/>
</dbReference>
<evidence type="ECO:0000256" key="2">
    <source>
        <dbReference type="ARBA" id="ARBA00007532"/>
    </source>
</evidence>
<evidence type="ECO:0000256" key="14">
    <source>
        <dbReference type="ARBA" id="ARBA00056905"/>
    </source>
</evidence>
<evidence type="ECO:0000259" key="20">
    <source>
        <dbReference type="Pfam" id="PF07992"/>
    </source>
</evidence>
<keyword evidence="16" id="KW-0520">NAD</keyword>
<dbReference type="PRINTS" id="PR00368">
    <property type="entry name" value="FADPNR"/>
</dbReference>
<proteinExistence type="inferred from homology"/>
<dbReference type="FunFam" id="3.30.390.30:FF:000003">
    <property type="entry name" value="Glutathione reductase"/>
    <property type="match status" value="1"/>
</dbReference>
<evidence type="ECO:0000256" key="5">
    <source>
        <dbReference type="ARBA" id="ARBA00017111"/>
    </source>
</evidence>
<feature type="active site" description="Proton acceptor" evidence="15">
    <location>
        <position position="439"/>
    </location>
</feature>
<evidence type="ECO:0000256" key="7">
    <source>
        <dbReference type="ARBA" id="ARBA00022630"/>
    </source>
</evidence>
<dbReference type="GO" id="GO:0004362">
    <property type="term" value="F:glutathione-disulfide reductase (NADPH) activity"/>
    <property type="evidence" value="ECO:0007669"/>
    <property type="project" value="UniProtKB-EC"/>
</dbReference>
<feature type="domain" description="Pyridine nucleotide-disulphide oxidoreductase dimerisation" evidence="19">
    <location>
        <begin position="339"/>
        <end position="449"/>
    </location>
</feature>
<dbReference type="GO" id="GO:0050661">
    <property type="term" value="F:NADP binding"/>
    <property type="evidence" value="ECO:0007669"/>
    <property type="project" value="InterPro"/>
</dbReference>
<evidence type="ECO:0000256" key="3">
    <source>
        <dbReference type="ARBA" id="ARBA00011738"/>
    </source>
</evidence>
<keyword evidence="16" id="KW-0547">Nucleotide-binding</keyword>
<dbReference type="InterPro" id="IPR001100">
    <property type="entry name" value="Pyr_nuc-diS_OxRdtase"/>
</dbReference>
<dbReference type="GO" id="GO:0006749">
    <property type="term" value="P:glutathione metabolic process"/>
    <property type="evidence" value="ECO:0007669"/>
    <property type="project" value="InterPro"/>
</dbReference>
<dbReference type="InterPro" id="IPR006322">
    <property type="entry name" value="Glutathione_Rdtase_euk/bac"/>
</dbReference>
<comment type="catalytic activity">
    <reaction evidence="13">
        <text>2 glutathione + NADP(+) = glutathione disulfide + NADPH + H(+)</text>
        <dbReference type="Rhea" id="RHEA:11740"/>
        <dbReference type="ChEBI" id="CHEBI:15378"/>
        <dbReference type="ChEBI" id="CHEBI:57783"/>
        <dbReference type="ChEBI" id="CHEBI:57925"/>
        <dbReference type="ChEBI" id="CHEBI:58297"/>
        <dbReference type="ChEBI" id="CHEBI:58349"/>
        <dbReference type="EC" id="1.8.1.7"/>
    </reaction>
</comment>
<comment type="similarity">
    <text evidence="2 18">Belongs to the class-I pyridine nucleotide-disulfide oxidoreductase family.</text>
</comment>
<evidence type="ECO:0000313" key="21">
    <source>
        <dbReference type="EMBL" id="MCU4395633.1"/>
    </source>
</evidence>
<comment type="cofactor">
    <cofactor evidence="16">
        <name>FAD</name>
        <dbReference type="ChEBI" id="CHEBI:57692"/>
    </cofactor>
    <text evidence="16">Binds 1 FAD per subunit.</text>
</comment>
<dbReference type="Proteomes" id="UP001208534">
    <property type="component" value="Unassembled WGS sequence"/>
</dbReference>
<dbReference type="InterPro" id="IPR036188">
    <property type="entry name" value="FAD/NAD-bd_sf"/>
</dbReference>
<gene>
    <name evidence="21" type="primary">gorA</name>
    <name evidence="21" type="ORF">KTH64_01305</name>
</gene>
<dbReference type="KEGG" id="ajn:BVL33_09340"/>
<evidence type="ECO:0000256" key="6">
    <source>
        <dbReference type="ARBA" id="ARBA00022490"/>
    </source>
</evidence>
<organism evidence="21 22">
    <name type="scientific">Acinetobacter junii</name>
    <dbReference type="NCBI Taxonomy" id="40215"/>
    <lineage>
        <taxon>Bacteria</taxon>
        <taxon>Pseudomonadati</taxon>
        <taxon>Pseudomonadota</taxon>
        <taxon>Gammaproteobacteria</taxon>
        <taxon>Moraxellales</taxon>
        <taxon>Moraxellaceae</taxon>
        <taxon>Acinetobacter</taxon>
    </lineage>
</organism>
<dbReference type="GO" id="GO:0045454">
    <property type="term" value="P:cell redox homeostasis"/>
    <property type="evidence" value="ECO:0007669"/>
    <property type="project" value="InterPro"/>
</dbReference>
<feature type="disulfide bond" description="Redox-active" evidence="17">
    <location>
        <begin position="42"/>
        <end position="47"/>
    </location>
</feature>
<sequence length="450" mass="49459">MTKHYDFIAIGGGSGGIASVNRAAMYGMKCALIEKSEIGGTCVNVGCVPKKVMWYAAHIAESIHKYAEDYGFNAQIESFNWQTLVKNRQAYIDRIHQSYQNSLSKNNVDLIQGAAQFVNQNTIEVNGEIFTADHILIATGTQPSLPKIEGVEYGIDSNGFFELSALPKTTAVIGSGYIAVELAGVLNALGSQVGLFIRKDFPVRRFDQFLSETLVEVMQADGVKIHTQAIPQKVTKNIDGSVNLHLENGEVHKVDCLIWATGREPHTANLNLDKANVQLNDRGYIEVDKFQNTTQKGIYAVGDITGKMELTPVAVAAGRRLSERLFNNKPNEYLDYVNIPTVVFSHPPIGTVGITEQEAIEQYGEQSVKVYNSSFTAMYSAITQHRQPTKMKLVCVGEEEKIVGIHGIGFGMDEILQGFAVALKMGATKRDFDNTVAIHPTSAEEFVTMR</sequence>
<dbReference type="PIRSF" id="PIRSF000350">
    <property type="entry name" value="Mercury_reductase_MerA"/>
    <property type="match status" value="1"/>
</dbReference>
<dbReference type="NCBIfam" id="TIGR01421">
    <property type="entry name" value="gluta_reduc_1"/>
    <property type="match status" value="1"/>
</dbReference>
<evidence type="ECO:0000256" key="18">
    <source>
        <dbReference type="RuleBase" id="RU003691"/>
    </source>
</evidence>
<accession>A0AAW5R4N1</accession>
<dbReference type="EMBL" id="JAHPRE010000003">
    <property type="protein sequence ID" value="MCU4395633.1"/>
    <property type="molecule type" value="Genomic_DNA"/>
</dbReference>
<dbReference type="Gene3D" id="3.30.390.30">
    <property type="match status" value="1"/>
</dbReference>
<keyword evidence="7 18" id="KW-0285">Flavoprotein</keyword>
<evidence type="ECO:0000259" key="19">
    <source>
        <dbReference type="Pfam" id="PF02852"/>
    </source>
</evidence>
<keyword evidence="8 16" id="KW-0274">FAD</keyword>
<evidence type="ECO:0000256" key="9">
    <source>
        <dbReference type="ARBA" id="ARBA00022857"/>
    </source>
</evidence>
<keyword evidence="11" id="KW-1015">Disulfide bond</keyword>
<keyword evidence="6" id="KW-0963">Cytoplasm</keyword>
<evidence type="ECO:0000256" key="12">
    <source>
        <dbReference type="ARBA" id="ARBA00023284"/>
    </source>
</evidence>
<feature type="binding site" evidence="16">
    <location>
        <position position="303"/>
    </location>
    <ligand>
        <name>FAD</name>
        <dbReference type="ChEBI" id="CHEBI:57692"/>
    </ligand>
</feature>
<dbReference type="InterPro" id="IPR023753">
    <property type="entry name" value="FAD/NAD-binding_dom"/>
</dbReference>
<comment type="subunit">
    <text evidence="3">Homodimer.</text>
</comment>
<protein>
    <recommendedName>
        <fullName evidence="5">Glutathione reductase</fullName>
        <ecNumber evidence="4">1.8.1.7</ecNumber>
    </recommendedName>
</protein>
<evidence type="ECO:0000256" key="13">
    <source>
        <dbReference type="ARBA" id="ARBA00049142"/>
    </source>
</evidence>
<dbReference type="PROSITE" id="PS00076">
    <property type="entry name" value="PYRIDINE_REDOX_1"/>
    <property type="match status" value="1"/>
</dbReference>
<evidence type="ECO:0000256" key="10">
    <source>
        <dbReference type="ARBA" id="ARBA00023002"/>
    </source>
</evidence>
<dbReference type="InterPro" id="IPR004099">
    <property type="entry name" value="Pyr_nucl-diS_OxRdtase_dimer"/>
</dbReference>
<feature type="binding site" evidence="16">
    <location>
        <position position="51"/>
    </location>
    <ligand>
        <name>FAD</name>
        <dbReference type="ChEBI" id="CHEBI:57692"/>
    </ligand>
</feature>
<keyword evidence="10 18" id="KW-0560">Oxidoreductase</keyword>
<dbReference type="SUPFAM" id="SSF51905">
    <property type="entry name" value="FAD/NAD(P)-binding domain"/>
    <property type="match status" value="1"/>
</dbReference>
<evidence type="ECO:0000313" key="22">
    <source>
        <dbReference type="Proteomes" id="UP001208534"/>
    </source>
</evidence>
<dbReference type="GO" id="GO:0034599">
    <property type="term" value="P:cellular response to oxidative stress"/>
    <property type="evidence" value="ECO:0007669"/>
    <property type="project" value="TreeGrafter"/>
</dbReference>
<reference evidence="21" key="1">
    <citation type="submission" date="2021-06" db="EMBL/GenBank/DDBJ databases">
        <title>Propagation of a rapidly emergent carbapenem-resistant Acinetobacter baumannii lineage by various extra-hospital transmission networks.</title>
        <authorList>
            <person name="Calix J."/>
        </authorList>
    </citation>
    <scope>NUCLEOTIDE SEQUENCE</scope>
    <source>
        <strain evidence="21">WU_MDCI_Aw63</strain>
    </source>
</reference>
<dbReference type="Pfam" id="PF07992">
    <property type="entry name" value="Pyr_redox_2"/>
    <property type="match status" value="1"/>
</dbReference>
<comment type="function">
    <text evidence="14">Catalyzes the reduction of glutathione disulfide (GSSG) to reduced glutathione (GSH). Constitutes the major mechanism to maintain a high GSH:GSSG ratio in the cytosol.</text>
</comment>
<dbReference type="EC" id="1.8.1.7" evidence="4"/>
<keyword evidence="9" id="KW-0521">NADP</keyword>
<dbReference type="RefSeq" id="WP_075696458.1">
    <property type="nucleotide sequence ID" value="NZ_CP019041.1"/>
</dbReference>
<dbReference type="AlphaFoldDB" id="A0AAW5R4N1"/>
<feature type="binding site" evidence="16">
    <location>
        <begin position="174"/>
        <end position="181"/>
    </location>
    <ligand>
        <name>NAD(+)</name>
        <dbReference type="ChEBI" id="CHEBI:57540"/>
    </ligand>
</feature>
<evidence type="ECO:0000256" key="1">
    <source>
        <dbReference type="ARBA" id="ARBA00004496"/>
    </source>
</evidence>
<evidence type="ECO:0000256" key="16">
    <source>
        <dbReference type="PIRSR" id="PIRSR000350-3"/>
    </source>
</evidence>
<dbReference type="PRINTS" id="PR00411">
    <property type="entry name" value="PNDRDTASEI"/>
</dbReference>
<evidence type="ECO:0000256" key="11">
    <source>
        <dbReference type="ARBA" id="ARBA00023157"/>
    </source>
</evidence>
<keyword evidence="12 18" id="KW-0676">Redox-active center</keyword>
<evidence type="ECO:0000256" key="15">
    <source>
        <dbReference type="PIRSR" id="PIRSR000350-2"/>
    </source>
</evidence>
<dbReference type="Gene3D" id="3.50.50.60">
    <property type="entry name" value="FAD/NAD(P)-binding domain"/>
    <property type="match status" value="2"/>
</dbReference>